<gene>
    <name evidence="2" type="ORF">B1H19_06505</name>
</gene>
<dbReference type="Pfam" id="PF05147">
    <property type="entry name" value="LANC_like"/>
    <property type="match status" value="1"/>
</dbReference>
<dbReference type="InterPro" id="IPR007822">
    <property type="entry name" value="LANC-like"/>
</dbReference>
<keyword evidence="3" id="KW-1185">Reference proteome</keyword>
<dbReference type="Proteomes" id="UP000192726">
    <property type="component" value="Chromosome"/>
</dbReference>
<dbReference type="PRINTS" id="PR01955">
    <property type="entry name" value="LANCFRANKIA"/>
</dbReference>
<dbReference type="OrthoDB" id="1882482at2"/>
<dbReference type="InterPro" id="IPR033889">
    <property type="entry name" value="LanC"/>
</dbReference>
<dbReference type="GO" id="GO:0031179">
    <property type="term" value="P:peptide modification"/>
    <property type="evidence" value="ECO:0007669"/>
    <property type="project" value="InterPro"/>
</dbReference>
<keyword evidence="1" id="KW-0479">Metal-binding</keyword>
<name>A0A1V0TLS4_9ACTN</name>
<dbReference type="EMBL" id="CP020569">
    <property type="protein sequence ID" value="ARF53877.1"/>
    <property type="molecule type" value="Genomic_DNA"/>
</dbReference>
<evidence type="ECO:0000313" key="2">
    <source>
        <dbReference type="EMBL" id="ARF53877.1"/>
    </source>
</evidence>
<organism evidence="2 3">
    <name type="scientific">Streptomyces gilvosporeus</name>
    <dbReference type="NCBI Taxonomy" id="553510"/>
    <lineage>
        <taxon>Bacteria</taxon>
        <taxon>Bacillati</taxon>
        <taxon>Actinomycetota</taxon>
        <taxon>Actinomycetes</taxon>
        <taxon>Kitasatosporales</taxon>
        <taxon>Streptomycetaceae</taxon>
        <taxon>Streptomyces</taxon>
    </lineage>
</organism>
<dbReference type="RefSeq" id="WP_083103664.1">
    <property type="nucleotide sequence ID" value="NZ_CP020569.1"/>
</dbReference>
<dbReference type="AlphaFoldDB" id="A0A1V0TLS4"/>
<proteinExistence type="predicted"/>
<reference evidence="2 3" key="1">
    <citation type="submission" date="2017-04" db="EMBL/GenBank/DDBJ databases">
        <title>Complete Genome Sequence of Streptomyces gilvosporeus F607, a Capable Producer of Natamycin.</title>
        <authorList>
            <person name="Zong G."/>
            <person name="Zhong C."/>
            <person name="Fu J."/>
            <person name="Qin R."/>
            <person name="Cao G."/>
        </authorList>
    </citation>
    <scope>NUCLEOTIDE SEQUENCE [LARGE SCALE GENOMIC DNA]</scope>
    <source>
        <strain evidence="2 3">F607</strain>
    </source>
</reference>
<sequence length="433" mass="45160">MTASAAAPADPGDRTTRERARQAVYELADAPDLGAGSRYPPGRALSLADGHPGLALLFAELSRTAPPDRRERYRAAAHAHLAAAAAQVRTAPTDGLFQGPPALAFAAHAARHAPDDYARLLHRLDDLLARRVRTLLADENARLDAGRPGTRIAAYDAVSGATGLGRLLLARHHGHPSARQGPEAGLRATVRYLIRLSGPVRAHGRTVPGWWTPDGPSMRPEPALPRGHLNFGLAHGIAGPLALLALTRRAGLTEPGHDAALTAFAEALAHQRRADGQWTGVVPFDGHPDGPADPRPAAARTAWCYGTPGAACALHLAAEALGRPDWSRTAVAALTAALEAPRGVTDVGLCHGWAGLLHLTAHLARSSGDPHLTARAAESAGRLLDALAHAARSRSVARRTGLLDGTAGIALALHSWAADAPPATAWDAALLIR</sequence>
<dbReference type="STRING" id="553510.B1H19_06505"/>
<feature type="binding site" evidence="1">
    <location>
        <position position="350"/>
    </location>
    <ligand>
        <name>Zn(2+)</name>
        <dbReference type="ChEBI" id="CHEBI:29105"/>
    </ligand>
</feature>
<feature type="binding site" evidence="1">
    <location>
        <position position="351"/>
    </location>
    <ligand>
        <name>Zn(2+)</name>
        <dbReference type="ChEBI" id="CHEBI:29105"/>
    </ligand>
</feature>
<dbReference type="SMART" id="SM01260">
    <property type="entry name" value="LANC_like"/>
    <property type="match status" value="1"/>
</dbReference>
<evidence type="ECO:0000313" key="3">
    <source>
        <dbReference type="Proteomes" id="UP000192726"/>
    </source>
</evidence>
<dbReference type="SUPFAM" id="SSF158745">
    <property type="entry name" value="LanC-like"/>
    <property type="match status" value="1"/>
</dbReference>
<feature type="binding site" evidence="1">
    <location>
        <position position="304"/>
    </location>
    <ligand>
        <name>Zn(2+)</name>
        <dbReference type="ChEBI" id="CHEBI:29105"/>
    </ligand>
</feature>
<dbReference type="KEGG" id="sgv:B1H19_06505"/>
<dbReference type="GO" id="GO:0046872">
    <property type="term" value="F:metal ion binding"/>
    <property type="evidence" value="ECO:0007669"/>
    <property type="project" value="UniProtKB-KW"/>
</dbReference>
<dbReference type="PRINTS" id="PR01950">
    <property type="entry name" value="LANCSUPER"/>
</dbReference>
<dbReference type="CDD" id="cd04793">
    <property type="entry name" value="LanC"/>
    <property type="match status" value="1"/>
</dbReference>
<evidence type="ECO:0008006" key="4">
    <source>
        <dbReference type="Google" id="ProtNLM"/>
    </source>
</evidence>
<keyword evidence="1" id="KW-0862">Zinc</keyword>
<protein>
    <recommendedName>
        <fullName evidence="4">Lanthionine synthetase</fullName>
    </recommendedName>
</protein>
<accession>A0A1V0TLS4</accession>
<dbReference type="Gene3D" id="1.50.10.20">
    <property type="match status" value="1"/>
</dbReference>
<evidence type="ECO:0000256" key="1">
    <source>
        <dbReference type="PIRSR" id="PIRSR607822-1"/>
    </source>
</evidence>